<feature type="region of interest" description="Disordered" evidence="1">
    <location>
        <begin position="1"/>
        <end position="63"/>
    </location>
</feature>
<feature type="compositionally biased region" description="Basic and acidic residues" evidence="1">
    <location>
        <begin position="8"/>
        <end position="17"/>
    </location>
</feature>
<evidence type="ECO:0000259" key="2">
    <source>
        <dbReference type="PROSITE" id="PS50914"/>
    </source>
</evidence>
<keyword evidence="4" id="KW-1185">Reference proteome</keyword>
<organism evidence="3 4">
    <name type="scientific">Phormidium yuhuli AB48</name>
    <dbReference type="NCBI Taxonomy" id="2940671"/>
    <lineage>
        <taxon>Bacteria</taxon>
        <taxon>Bacillati</taxon>
        <taxon>Cyanobacteriota</taxon>
        <taxon>Cyanophyceae</taxon>
        <taxon>Oscillatoriophycideae</taxon>
        <taxon>Oscillatoriales</taxon>
        <taxon>Oscillatoriaceae</taxon>
        <taxon>Phormidium</taxon>
        <taxon>Phormidium yuhuli</taxon>
    </lineage>
</organism>
<protein>
    <submittedName>
        <fullName evidence="3">BON domain-containing protein</fullName>
    </submittedName>
</protein>
<sequence>MSWLSRIFGKDEEKKAQEFPPMPIKEAVEKAGGKVAAAASGATSPEAASKGEPIPPERVGLDGKYDQSGLAKRVVRAFDDNPDTDDIETIWVAQLGTQVVLKGKVPSQKDLDRLVTIAKGVEGASDVDTREVDVES</sequence>
<name>A0ABY5AMW1_9CYAN</name>
<evidence type="ECO:0000313" key="4">
    <source>
        <dbReference type="Proteomes" id="UP001056708"/>
    </source>
</evidence>
<gene>
    <name evidence="3" type="ORF">NEA10_15145</name>
</gene>
<dbReference type="RefSeq" id="WP_252661998.1">
    <property type="nucleotide sequence ID" value="NZ_CP098611.1"/>
</dbReference>
<feature type="domain" description="BON" evidence="2">
    <location>
        <begin position="66"/>
        <end position="136"/>
    </location>
</feature>
<dbReference type="InterPro" id="IPR007055">
    <property type="entry name" value="BON_dom"/>
</dbReference>
<dbReference type="EMBL" id="CP098611">
    <property type="protein sequence ID" value="USR90172.1"/>
    <property type="molecule type" value="Genomic_DNA"/>
</dbReference>
<dbReference type="Pfam" id="PF04972">
    <property type="entry name" value="BON"/>
    <property type="match status" value="1"/>
</dbReference>
<dbReference type="Proteomes" id="UP001056708">
    <property type="component" value="Chromosome"/>
</dbReference>
<evidence type="ECO:0000313" key="3">
    <source>
        <dbReference type="EMBL" id="USR90172.1"/>
    </source>
</evidence>
<dbReference type="PROSITE" id="PS50914">
    <property type="entry name" value="BON"/>
    <property type="match status" value="1"/>
</dbReference>
<proteinExistence type="predicted"/>
<accession>A0ABY5AMW1</accession>
<reference evidence="3" key="1">
    <citation type="submission" date="2022-06" db="EMBL/GenBank/DDBJ databases">
        <title>Genome sequence of Phormidium yuhuli AB48 isolated from an industrial photobioreactor environment.</title>
        <authorList>
            <person name="Qiu Y."/>
            <person name="Noonan A.J.C."/>
            <person name="Dofher K."/>
            <person name="Koch M."/>
            <person name="Kieft B."/>
            <person name="Lin X."/>
            <person name="Ziels R.M."/>
            <person name="Hallam S.J."/>
        </authorList>
    </citation>
    <scope>NUCLEOTIDE SEQUENCE</scope>
    <source>
        <strain evidence="3">AB48</strain>
    </source>
</reference>
<feature type="compositionally biased region" description="Low complexity" evidence="1">
    <location>
        <begin position="33"/>
        <end position="48"/>
    </location>
</feature>
<evidence type="ECO:0000256" key="1">
    <source>
        <dbReference type="SAM" id="MobiDB-lite"/>
    </source>
</evidence>